<feature type="transmembrane region" description="Helical" evidence="6">
    <location>
        <begin position="100"/>
        <end position="119"/>
    </location>
</feature>
<keyword evidence="3 6" id="KW-0812">Transmembrane</keyword>
<evidence type="ECO:0000313" key="8">
    <source>
        <dbReference type="Proteomes" id="UP000501168"/>
    </source>
</evidence>
<accession>A0A6G9IDV8</accession>
<evidence type="ECO:0000256" key="6">
    <source>
        <dbReference type="SAM" id="Phobius"/>
    </source>
</evidence>
<evidence type="ECO:0000256" key="4">
    <source>
        <dbReference type="ARBA" id="ARBA00022989"/>
    </source>
</evidence>
<reference evidence="7 8" key="1">
    <citation type="submission" date="2020-03" db="EMBL/GenBank/DDBJ databases">
        <title>Complete genome sequence of Orbus sp. IPMB12 (BCRC 80908).</title>
        <authorList>
            <person name="Lo W.-S."/>
            <person name="Chang T.-H."/>
            <person name="Kuo C.-H."/>
        </authorList>
    </citation>
    <scope>NUCLEOTIDE SEQUENCE [LARGE SCALE GENOMIC DNA]</scope>
    <source>
        <strain evidence="7 8">IPMB12</strain>
    </source>
</reference>
<gene>
    <name evidence="7" type="ORF">IPMB12_10165</name>
</gene>
<keyword evidence="8" id="KW-1185">Reference proteome</keyword>
<name>A0A6G9IDV8_9GAMM</name>
<evidence type="ECO:0000256" key="1">
    <source>
        <dbReference type="ARBA" id="ARBA00004141"/>
    </source>
</evidence>
<comment type="similarity">
    <text evidence="2">Belongs to the UPF0382 family.</text>
</comment>
<keyword evidence="4 6" id="KW-1133">Transmembrane helix</keyword>
<organism evidence="7 8">
    <name type="scientific">Zophobihabitans entericus</name>
    <dbReference type="NCBI Taxonomy" id="1635327"/>
    <lineage>
        <taxon>Bacteria</taxon>
        <taxon>Pseudomonadati</taxon>
        <taxon>Pseudomonadota</taxon>
        <taxon>Gammaproteobacteria</taxon>
        <taxon>Orbales</taxon>
        <taxon>Orbaceae</taxon>
        <taxon>Zophobihabitans</taxon>
    </lineage>
</organism>
<evidence type="ECO:0000256" key="5">
    <source>
        <dbReference type="ARBA" id="ARBA00023136"/>
    </source>
</evidence>
<evidence type="ECO:0000256" key="3">
    <source>
        <dbReference type="ARBA" id="ARBA00022692"/>
    </source>
</evidence>
<dbReference type="Proteomes" id="UP000501168">
    <property type="component" value="Chromosome"/>
</dbReference>
<comment type="subcellular location">
    <subcellularLocation>
        <location evidence="1">Membrane</location>
        <topology evidence="1">Multi-pass membrane protein</topology>
    </subcellularLocation>
</comment>
<dbReference type="RefSeq" id="WP_166917314.1">
    <property type="nucleotide sequence ID" value="NZ_CP050253.1"/>
</dbReference>
<dbReference type="InterPro" id="IPR006696">
    <property type="entry name" value="DUF423"/>
</dbReference>
<dbReference type="Pfam" id="PF04241">
    <property type="entry name" value="DUF423"/>
    <property type="match status" value="1"/>
</dbReference>
<dbReference type="KEGG" id="orb:IPMB12_10165"/>
<protein>
    <submittedName>
        <fullName evidence="7">DUF423 domain-containing protein</fullName>
    </submittedName>
</protein>
<evidence type="ECO:0000256" key="2">
    <source>
        <dbReference type="ARBA" id="ARBA00009694"/>
    </source>
</evidence>
<dbReference type="InParanoid" id="A0A6G9IDV8"/>
<dbReference type="GO" id="GO:0005886">
    <property type="term" value="C:plasma membrane"/>
    <property type="evidence" value="ECO:0007669"/>
    <property type="project" value="TreeGrafter"/>
</dbReference>
<dbReference type="PANTHER" id="PTHR43461:SF1">
    <property type="entry name" value="TRANSMEMBRANE PROTEIN 256"/>
    <property type="match status" value="1"/>
</dbReference>
<dbReference type="AlphaFoldDB" id="A0A6G9IDV8"/>
<keyword evidence="5 6" id="KW-0472">Membrane</keyword>
<sequence>MNRIFLILAGLFGASGVILGALSSHAFKTILTPEQIDIFKLGVQYQLYHALALFGVAIFSYYKKNLLLNIAGWLFTLGIIFFSGTMYSITYFGLPNIGTAPVGGFAFMFGWFMLIIIAFKTK</sequence>
<evidence type="ECO:0000313" key="7">
    <source>
        <dbReference type="EMBL" id="QIQ22017.1"/>
    </source>
</evidence>
<dbReference type="FunCoup" id="A0A6G9IDV8">
    <property type="interactions" value="270"/>
</dbReference>
<proteinExistence type="inferred from homology"/>
<feature type="transmembrane region" description="Helical" evidence="6">
    <location>
        <begin position="45"/>
        <end position="62"/>
    </location>
</feature>
<dbReference type="PANTHER" id="PTHR43461">
    <property type="entry name" value="TRANSMEMBRANE PROTEIN 256"/>
    <property type="match status" value="1"/>
</dbReference>
<dbReference type="EMBL" id="CP050253">
    <property type="protein sequence ID" value="QIQ22017.1"/>
    <property type="molecule type" value="Genomic_DNA"/>
</dbReference>
<feature type="transmembrane region" description="Helical" evidence="6">
    <location>
        <begin position="74"/>
        <end position="94"/>
    </location>
</feature>